<dbReference type="Proteomes" id="UP000219215">
    <property type="component" value="Chromosome DPRO"/>
</dbReference>
<dbReference type="GO" id="GO:0008081">
    <property type="term" value="F:phosphoric diester hydrolase activity"/>
    <property type="evidence" value="ECO:0007669"/>
    <property type="project" value="TreeGrafter"/>
</dbReference>
<evidence type="ECO:0000256" key="1">
    <source>
        <dbReference type="ARBA" id="ARBA00005340"/>
    </source>
</evidence>
<dbReference type="GO" id="GO:0006284">
    <property type="term" value="P:base-excision repair"/>
    <property type="evidence" value="ECO:0007669"/>
    <property type="project" value="TreeGrafter"/>
</dbReference>
<feature type="binding site" evidence="9">
    <location>
        <position position="227"/>
    </location>
    <ligand>
        <name>Zn(2+)</name>
        <dbReference type="ChEBI" id="CHEBI:29105"/>
        <label>3</label>
    </ligand>
</feature>
<feature type="binding site" evidence="9">
    <location>
        <position position="229"/>
    </location>
    <ligand>
        <name>Zn(2+)</name>
        <dbReference type="ChEBI" id="CHEBI:29105"/>
        <label>3</label>
    </ligand>
</feature>
<feature type="binding site" evidence="9">
    <location>
        <position position="214"/>
    </location>
    <ligand>
        <name>Zn(2+)</name>
        <dbReference type="ChEBI" id="CHEBI:29105"/>
        <label>2</label>
    </ligand>
</feature>
<comment type="similarity">
    <text evidence="1 9">Belongs to the AP endonuclease 2 family.</text>
</comment>
<dbReference type="EMBL" id="LT907975">
    <property type="protein sequence ID" value="SOB58569.1"/>
    <property type="molecule type" value="Genomic_DNA"/>
</dbReference>
<dbReference type="PANTHER" id="PTHR21445:SF0">
    <property type="entry name" value="APURINIC-APYRIMIDINIC ENDONUCLEASE"/>
    <property type="match status" value="1"/>
</dbReference>
<dbReference type="FunFam" id="3.20.20.150:FF:000001">
    <property type="entry name" value="Probable endonuclease 4"/>
    <property type="match status" value="1"/>
</dbReference>
<protein>
    <recommendedName>
        <fullName evidence="9">Probable endonuclease 4</fullName>
        <ecNumber evidence="9">3.1.21.2</ecNumber>
    </recommendedName>
    <alternativeName>
        <fullName evidence="9">Endodeoxyribonuclease IV</fullName>
    </alternativeName>
    <alternativeName>
        <fullName evidence="9">Endonuclease IV</fullName>
    </alternativeName>
</protein>
<comment type="cofactor">
    <cofactor evidence="9">
        <name>Zn(2+)</name>
        <dbReference type="ChEBI" id="CHEBI:29105"/>
    </cofactor>
    <text evidence="9">Binds 3 Zn(2+) ions.</text>
</comment>
<dbReference type="HAMAP" id="MF_00152">
    <property type="entry name" value="Nfo"/>
    <property type="match status" value="1"/>
</dbReference>
<dbReference type="InterPro" id="IPR018246">
    <property type="entry name" value="AP_endonuc_F2_Zn_BS"/>
</dbReference>
<reference evidence="12" key="1">
    <citation type="submission" date="2017-09" db="EMBL/GenBank/DDBJ databases">
        <authorList>
            <person name="Regsiter A."/>
            <person name="William W."/>
        </authorList>
    </citation>
    <scope>NUCLEOTIDE SEQUENCE [LARGE SCALE GENOMIC DNA]</scope>
    <source>
        <strain evidence="12">500-1</strain>
    </source>
</reference>
<proteinExistence type="inferred from homology"/>
<dbReference type="InterPro" id="IPR013022">
    <property type="entry name" value="Xyl_isomerase-like_TIM-brl"/>
</dbReference>
<evidence type="ECO:0000256" key="3">
    <source>
        <dbReference type="ARBA" id="ARBA00022723"/>
    </source>
</evidence>
<dbReference type="GO" id="GO:0003677">
    <property type="term" value="F:DNA binding"/>
    <property type="evidence" value="ECO:0007669"/>
    <property type="project" value="InterPro"/>
</dbReference>
<keyword evidence="6 9" id="KW-0378">Hydrolase</keyword>
<dbReference type="KEGG" id="pprf:DPRO_1669"/>
<feature type="domain" description="Xylose isomerase-like TIM barrel" evidence="10">
    <location>
        <begin position="21"/>
        <end position="271"/>
    </location>
</feature>
<evidence type="ECO:0000256" key="7">
    <source>
        <dbReference type="ARBA" id="ARBA00022833"/>
    </source>
</evidence>
<evidence type="ECO:0000256" key="6">
    <source>
        <dbReference type="ARBA" id="ARBA00022801"/>
    </source>
</evidence>
<keyword evidence="8 9" id="KW-0234">DNA repair</keyword>
<evidence type="ECO:0000256" key="4">
    <source>
        <dbReference type="ARBA" id="ARBA00022759"/>
    </source>
</evidence>
<dbReference type="Pfam" id="PF01261">
    <property type="entry name" value="AP_endonuc_2"/>
    <property type="match status" value="1"/>
</dbReference>
<comment type="function">
    <text evidence="9">Endonuclease IV plays a role in DNA repair. It cleaves phosphodiester bonds at apurinic or apyrimidinic (AP) sites, generating a 3'-hydroxyl group and a 5'-terminal sugar phosphate.</text>
</comment>
<dbReference type="GO" id="GO:0003906">
    <property type="term" value="F:DNA-(apurinic or apyrimidinic site) endonuclease activity"/>
    <property type="evidence" value="ECO:0007669"/>
    <property type="project" value="TreeGrafter"/>
</dbReference>
<dbReference type="SMART" id="SM00518">
    <property type="entry name" value="AP2Ec"/>
    <property type="match status" value="1"/>
</dbReference>
<evidence type="ECO:0000256" key="5">
    <source>
        <dbReference type="ARBA" id="ARBA00022763"/>
    </source>
</evidence>
<feature type="binding site" evidence="9">
    <location>
        <position position="143"/>
    </location>
    <ligand>
        <name>Zn(2+)</name>
        <dbReference type="ChEBI" id="CHEBI:29105"/>
        <label>2</label>
    </ligand>
</feature>
<organism evidence="11 12">
    <name type="scientific">Pseudodesulfovibrio profundus</name>
    <dbReference type="NCBI Taxonomy" id="57320"/>
    <lineage>
        <taxon>Bacteria</taxon>
        <taxon>Pseudomonadati</taxon>
        <taxon>Thermodesulfobacteriota</taxon>
        <taxon>Desulfovibrionia</taxon>
        <taxon>Desulfovibrionales</taxon>
        <taxon>Desulfovibrionaceae</taxon>
    </lineage>
</organism>
<feature type="binding site" evidence="9">
    <location>
        <position position="66"/>
    </location>
    <ligand>
        <name>Zn(2+)</name>
        <dbReference type="ChEBI" id="CHEBI:29105"/>
        <label>1</label>
    </ligand>
</feature>
<dbReference type="PANTHER" id="PTHR21445">
    <property type="entry name" value="ENDONUCLEASE IV ENDODEOXYRIBONUCLEASE IV"/>
    <property type="match status" value="1"/>
</dbReference>
<dbReference type="GO" id="GO:0008833">
    <property type="term" value="F:deoxyribonuclease IV (phage-T4-induced) activity"/>
    <property type="evidence" value="ECO:0007669"/>
    <property type="project" value="UniProtKB-UniRule"/>
</dbReference>
<accession>A0A2C8F7Z6</accession>
<keyword evidence="7 9" id="KW-0862">Zinc</keyword>
<feature type="binding site" evidence="9">
    <location>
        <position position="180"/>
    </location>
    <ligand>
        <name>Zn(2+)</name>
        <dbReference type="ChEBI" id="CHEBI:29105"/>
        <label>3</label>
    </ligand>
</feature>
<sequence>MFIGAHMSIAGGLHMAFDHIRTVDGTALQIFTRNQRQWKIPPLTKVDIDLFGMAWEEWGEYPVAAHDSYLINLASPKEEQVTKSRIGFAEELRRIEMLKVPYLVTHPGSHLGEGVDAGIERYVANLDCAIEDSGTESGMVLLETTAGQGTNLGATFEELGAMISLSKHPHRLGVCYDTCHTFSAGYDIRTPEAYAATFDAFDAAIGLDRLKFFHLNDTKHDLGARKDRHEHIGKGGIGLDGFRLLMRDERFTDVPKTLETPKDTDLQDDIRNLEILRGLASGA</sequence>
<feature type="binding site" evidence="9">
    <location>
        <position position="143"/>
    </location>
    <ligand>
        <name>Zn(2+)</name>
        <dbReference type="ChEBI" id="CHEBI:29105"/>
        <label>1</label>
    </ligand>
</feature>
<dbReference type="PROSITE" id="PS00729">
    <property type="entry name" value="AP_NUCLEASE_F2_1"/>
    <property type="match status" value="1"/>
</dbReference>
<dbReference type="OrthoDB" id="9805666at2"/>
<gene>
    <name evidence="9 11" type="primary">nfo</name>
    <name evidence="11" type="ORF">DPRO_1669</name>
</gene>
<dbReference type="PROSITE" id="PS00730">
    <property type="entry name" value="AP_NUCLEASE_F2_2"/>
    <property type="match status" value="1"/>
</dbReference>
<dbReference type="PROSITE" id="PS51432">
    <property type="entry name" value="AP_NUCLEASE_F2_4"/>
    <property type="match status" value="1"/>
</dbReference>
<dbReference type="SUPFAM" id="SSF51658">
    <property type="entry name" value="Xylose isomerase-like"/>
    <property type="match status" value="1"/>
</dbReference>
<dbReference type="EC" id="3.1.21.2" evidence="9"/>
<dbReference type="Gene3D" id="3.20.20.150">
    <property type="entry name" value="Divalent-metal-dependent TIM barrel enzymes"/>
    <property type="match status" value="1"/>
</dbReference>
<feature type="binding site" evidence="9">
    <location>
        <position position="259"/>
    </location>
    <ligand>
        <name>Zn(2+)</name>
        <dbReference type="ChEBI" id="CHEBI:29105"/>
        <label>2</label>
    </ligand>
</feature>
<evidence type="ECO:0000256" key="9">
    <source>
        <dbReference type="HAMAP-Rule" id="MF_00152"/>
    </source>
</evidence>
<dbReference type="CDD" id="cd00019">
    <property type="entry name" value="AP2Ec"/>
    <property type="match status" value="1"/>
</dbReference>
<evidence type="ECO:0000259" key="10">
    <source>
        <dbReference type="Pfam" id="PF01261"/>
    </source>
</evidence>
<feature type="binding site" evidence="9">
    <location>
        <position position="106"/>
    </location>
    <ligand>
        <name>Zn(2+)</name>
        <dbReference type="ChEBI" id="CHEBI:29105"/>
        <label>1</label>
    </ligand>
</feature>
<feature type="binding site" evidence="9">
    <location>
        <position position="177"/>
    </location>
    <ligand>
        <name>Zn(2+)</name>
        <dbReference type="ChEBI" id="CHEBI:29105"/>
        <label>2</label>
    </ligand>
</feature>
<name>A0A2C8F7Z6_9BACT</name>
<keyword evidence="12" id="KW-1185">Reference proteome</keyword>
<dbReference type="RefSeq" id="WP_097011598.1">
    <property type="nucleotide sequence ID" value="NZ_LT907975.1"/>
</dbReference>
<evidence type="ECO:0000256" key="2">
    <source>
        <dbReference type="ARBA" id="ARBA00022722"/>
    </source>
</evidence>
<dbReference type="AlphaFoldDB" id="A0A2C8F7Z6"/>
<keyword evidence="4 9" id="KW-0255">Endonuclease</keyword>
<keyword evidence="3 9" id="KW-0479">Metal-binding</keyword>
<dbReference type="InterPro" id="IPR001719">
    <property type="entry name" value="AP_endonuc_2"/>
</dbReference>
<dbReference type="NCBIfam" id="TIGR00587">
    <property type="entry name" value="nfo"/>
    <property type="match status" value="1"/>
</dbReference>
<dbReference type="InterPro" id="IPR036237">
    <property type="entry name" value="Xyl_isomerase-like_sf"/>
</dbReference>
<dbReference type="GO" id="GO:0008270">
    <property type="term" value="F:zinc ion binding"/>
    <property type="evidence" value="ECO:0007669"/>
    <property type="project" value="UniProtKB-UniRule"/>
</dbReference>
<comment type="catalytic activity">
    <reaction evidence="9">
        <text>Endonucleolytic cleavage to 5'-phosphooligonucleotide end-products.</text>
        <dbReference type="EC" id="3.1.21.2"/>
    </reaction>
</comment>
<keyword evidence="2 9" id="KW-0540">Nuclease</keyword>
<evidence type="ECO:0000256" key="8">
    <source>
        <dbReference type="ARBA" id="ARBA00023204"/>
    </source>
</evidence>
<evidence type="ECO:0000313" key="11">
    <source>
        <dbReference type="EMBL" id="SOB58569.1"/>
    </source>
</evidence>
<keyword evidence="5 9" id="KW-0227">DNA damage</keyword>
<evidence type="ECO:0000313" key="12">
    <source>
        <dbReference type="Proteomes" id="UP000219215"/>
    </source>
</evidence>